<dbReference type="PANTHER" id="PTHR42848">
    <property type="match status" value="1"/>
</dbReference>
<comment type="function">
    <text evidence="9">The RuvA-RuvB-RuvC complex processes Holliday junction (HJ) DNA during genetic recombination and DNA repair, while the RuvA-RuvB complex plays an important role in the rescue of blocked DNA replication forks via replication fork reversal (RFR). RuvA specifically binds to HJ cruciform DNA, conferring on it an open structure. The RuvB hexamer acts as an ATP-dependent pump, pulling dsDNA into and through the RuvAB complex. RuvB forms 2 homohexamers on either side of HJ DNA bound by 1 or 2 RuvA tetramers; 4 subunits per hexamer contact DNA at a time. Coordinated motions by a converter formed by DNA-disengaged RuvB subunits stimulates ATP hydrolysis and nucleotide exchange. Immobilization of the converter enables RuvB to convert the ATP-contained energy into a lever motion, pulling 2 nucleotides of DNA out of the RuvA tetramer per ATP hydrolyzed, thus driving DNA branch migration. The RuvB motors rotate together with the DNA substrate, which together with the progressing nucleotide cycle form the mechanistic basis for DNA recombination by continuous HJ branch migration. Branch migration allows RuvC to scan DNA until it finds its consensus sequence, where it cleaves and resolves cruciform DNA.</text>
</comment>
<feature type="binding site" evidence="9">
    <location>
        <position position="100"/>
    </location>
    <ligand>
        <name>ATP</name>
        <dbReference type="ChEBI" id="CHEBI:30616"/>
    </ligand>
</feature>
<feature type="binding site" evidence="9">
    <location>
        <position position="206"/>
    </location>
    <ligand>
        <name>ATP</name>
        <dbReference type="ChEBI" id="CHEBI:30616"/>
    </ligand>
</feature>
<comment type="caution">
    <text evidence="9">Lacks conserved residue(s) required for the propagation of feature annotation.</text>
</comment>
<accession>A0AAU7D747</accession>
<feature type="binding site" evidence="9">
    <location>
        <position position="253"/>
    </location>
    <ligand>
        <name>ATP</name>
        <dbReference type="ChEBI" id="CHEBI:30616"/>
    </ligand>
</feature>
<dbReference type="Gene3D" id="1.10.10.10">
    <property type="entry name" value="Winged helix-like DNA-binding domain superfamily/Winged helix DNA-binding domain"/>
    <property type="match status" value="1"/>
</dbReference>
<evidence type="ECO:0000256" key="6">
    <source>
        <dbReference type="ARBA" id="ARBA00023125"/>
    </source>
</evidence>
<dbReference type="InterPro" id="IPR036390">
    <property type="entry name" value="WH_DNA-bd_sf"/>
</dbReference>
<dbReference type="GO" id="GO:0005524">
    <property type="term" value="F:ATP binding"/>
    <property type="evidence" value="ECO:0007669"/>
    <property type="project" value="UniProtKB-UniRule"/>
</dbReference>
<feature type="binding site" evidence="9">
    <location>
        <position position="56"/>
    </location>
    <ligand>
        <name>ATP</name>
        <dbReference type="ChEBI" id="CHEBI:30616"/>
    </ligand>
</feature>
<dbReference type="AlphaFoldDB" id="A0AAU7D747"/>
<dbReference type="InterPro" id="IPR027417">
    <property type="entry name" value="P-loop_NTPase"/>
</dbReference>
<feature type="binding site" evidence="9">
    <location>
        <position position="350"/>
    </location>
    <ligand>
        <name>DNA</name>
        <dbReference type="ChEBI" id="CHEBI:16991"/>
    </ligand>
</feature>
<feature type="binding site" evidence="9">
    <location>
        <begin position="163"/>
        <end position="165"/>
    </location>
    <ligand>
        <name>ATP</name>
        <dbReference type="ChEBI" id="CHEBI:30616"/>
    </ligand>
</feature>
<reference evidence="11" key="1">
    <citation type="submission" date="2023-03" db="EMBL/GenBank/DDBJ databases">
        <title>Edaphobacter sp.</title>
        <authorList>
            <person name="Huber K.J."/>
            <person name="Papendorf J."/>
            <person name="Pilke C."/>
            <person name="Bunk B."/>
            <person name="Sproeer C."/>
            <person name="Pester M."/>
        </authorList>
    </citation>
    <scope>NUCLEOTIDE SEQUENCE</scope>
    <source>
        <strain evidence="11">DSM 109920</strain>
    </source>
</reference>
<evidence type="ECO:0000259" key="10">
    <source>
        <dbReference type="SMART" id="SM00382"/>
    </source>
</evidence>
<dbReference type="InterPro" id="IPR036388">
    <property type="entry name" value="WH-like_DNA-bd_sf"/>
</dbReference>
<dbReference type="GO" id="GO:0006310">
    <property type="term" value="P:DNA recombination"/>
    <property type="evidence" value="ECO:0007669"/>
    <property type="project" value="UniProtKB-UniRule"/>
</dbReference>
<feature type="binding site" evidence="9">
    <location>
        <position position="345"/>
    </location>
    <ligand>
        <name>DNA</name>
        <dbReference type="ChEBI" id="CHEBI:16991"/>
    </ligand>
</feature>
<feature type="region of interest" description="Small ATPAse domain (RuvB-S)" evidence="9">
    <location>
        <begin position="217"/>
        <end position="287"/>
    </location>
</feature>
<dbReference type="InterPro" id="IPR008823">
    <property type="entry name" value="RuvB_wg_C"/>
</dbReference>
<dbReference type="InterPro" id="IPR041445">
    <property type="entry name" value="AAA_lid_4"/>
</dbReference>
<keyword evidence="4 9" id="KW-0378">Hydrolase</keyword>
<dbReference type="Pfam" id="PF17864">
    <property type="entry name" value="AAA_lid_4"/>
    <property type="match status" value="1"/>
</dbReference>
<proteinExistence type="inferred from homology"/>
<name>A0AAU7D747_9BACT</name>
<dbReference type="NCBIfam" id="NF000868">
    <property type="entry name" value="PRK00080.1"/>
    <property type="match status" value="1"/>
</dbReference>
<dbReference type="Gene3D" id="1.10.8.60">
    <property type="match status" value="1"/>
</dbReference>
<protein>
    <recommendedName>
        <fullName evidence="9">Holliday junction branch migration complex subunit RuvB</fullName>
        <ecNumber evidence="9">3.6.4.-</ecNumber>
    </recommendedName>
</protein>
<comment type="subunit">
    <text evidence="9">Homohexamer. Forms an RuvA(8)-RuvB(12)-Holliday junction (HJ) complex. HJ DNA is sandwiched between 2 RuvA tetramers; dsDNA enters through RuvA and exits via RuvB. An RuvB hexamer assembles on each DNA strand where it exits the tetramer. Each RuvB hexamer is contacted by two RuvA subunits (via domain III) on 2 adjacent RuvB subunits; this complex drives branch migration. In the full resolvosome a probable DNA-RuvA(4)-RuvB(12)-RuvC(2) complex forms which resolves the HJ.</text>
</comment>
<dbReference type="SUPFAM" id="SSF52540">
    <property type="entry name" value="P-loop containing nucleoside triphosphate hydrolases"/>
    <property type="match status" value="1"/>
</dbReference>
<feature type="binding site" evidence="9">
    <location>
        <position position="216"/>
    </location>
    <ligand>
        <name>ATP</name>
        <dbReference type="ChEBI" id="CHEBI:30616"/>
    </ligand>
</feature>
<dbReference type="InterPro" id="IPR004605">
    <property type="entry name" value="DNA_helicase_Holl-junc_RuvB"/>
</dbReference>
<dbReference type="Gene3D" id="3.40.50.300">
    <property type="entry name" value="P-loop containing nucleotide triphosphate hydrolases"/>
    <property type="match status" value="1"/>
</dbReference>
<dbReference type="RefSeq" id="WP_348269785.1">
    <property type="nucleotide sequence ID" value="NZ_CP121195.1"/>
</dbReference>
<dbReference type="EC" id="3.6.4.-" evidence="9"/>
<dbReference type="CDD" id="cd00009">
    <property type="entry name" value="AAA"/>
    <property type="match status" value="1"/>
</dbReference>
<evidence type="ECO:0000313" key="11">
    <source>
        <dbReference type="EMBL" id="XBH13390.1"/>
    </source>
</evidence>
<comment type="similarity">
    <text evidence="9">Belongs to the RuvB family.</text>
</comment>
<keyword evidence="11" id="KW-0347">Helicase</keyword>
<dbReference type="GO" id="GO:0000400">
    <property type="term" value="F:four-way junction DNA binding"/>
    <property type="evidence" value="ECO:0007669"/>
    <property type="project" value="UniProtKB-UniRule"/>
</dbReference>
<feature type="binding site" evidence="9">
    <location>
        <position position="55"/>
    </location>
    <ligand>
        <name>ATP</name>
        <dbReference type="ChEBI" id="CHEBI:30616"/>
    </ligand>
</feature>
<keyword evidence="8 9" id="KW-0234">DNA repair</keyword>
<comment type="catalytic activity">
    <reaction evidence="9">
        <text>ATP + H2O = ADP + phosphate + H(+)</text>
        <dbReference type="Rhea" id="RHEA:13065"/>
        <dbReference type="ChEBI" id="CHEBI:15377"/>
        <dbReference type="ChEBI" id="CHEBI:15378"/>
        <dbReference type="ChEBI" id="CHEBI:30616"/>
        <dbReference type="ChEBI" id="CHEBI:43474"/>
        <dbReference type="ChEBI" id="CHEBI:456216"/>
    </reaction>
</comment>
<keyword evidence="5 9" id="KW-0067">ATP-binding</keyword>
<keyword evidence="2 9" id="KW-0547">Nucleotide-binding</keyword>
<keyword evidence="7 9" id="KW-0233">DNA recombination</keyword>
<comment type="subcellular location">
    <subcellularLocation>
        <location evidence="9">Cytoplasm</location>
    </subcellularLocation>
</comment>
<dbReference type="PANTHER" id="PTHR42848:SF1">
    <property type="entry name" value="HOLLIDAY JUNCTION BRANCH MIGRATION COMPLEX SUBUNIT RUVB"/>
    <property type="match status" value="1"/>
</dbReference>
<evidence type="ECO:0000256" key="1">
    <source>
        <dbReference type="ARBA" id="ARBA00022490"/>
    </source>
</evidence>
<evidence type="ECO:0000256" key="7">
    <source>
        <dbReference type="ARBA" id="ARBA00023172"/>
    </source>
</evidence>
<feature type="region of interest" description="Large ATPase domain (RuvB-L)" evidence="9">
    <location>
        <begin position="36"/>
        <end position="216"/>
    </location>
</feature>
<keyword evidence="6 9" id="KW-0238">DNA-binding</keyword>
<dbReference type="Pfam" id="PF05496">
    <property type="entry name" value="RuvB_N"/>
    <property type="match status" value="1"/>
</dbReference>
<evidence type="ECO:0000256" key="9">
    <source>
        <dbReference type="HAMAP-Rule" id="MF_00016"/>
    </source>
</evidence>
<evidence type="ECO:0000256" key="2">
    <source>
        <dbReference type="ARBA" id="ARBA00022741"/>
    </source>
</evidence>
<comment type="domain">
    <text evidence="9">Has 3 domains, the large (RuvB-L) and small ATPase (RuvB-S) domains and the C-terminal head (RuvB-H) domain. The head domain binds DNA, while the ATPase domains jointly bind ATP, ADP or are empty depending on the state of the subunit in the translocation cycle. During a single DNA translocation step the structure of each domain remains the same, but their relative positions change.</text>
</comment>
<dbReference type="HAMAP" id="MF_00016">
    <property type="entry name" value="DNA_HJ_migration_RuvB"/>
    <property type="match status" value="1"/>
</dbReference>
<feature type="domain" description="AAA+ ATPase" evidence="10">
    <location>
        <begin position="86"/>
        <end position="217"/>
    </location>
</feature>
<gene>
    <name evidence="9 11" type="primary">ruvB</name>
    <name evidence="11" type="ORF">P8936_17145</name>
</gene>
<dbReference type="SUPFAM" id="SSF46785">
    <property type="entry name" value="Winged helix' DNA-binding domain"/>
    <property type="match status" value="1"/>
</dbReference>
<feature type="binding site" evidence="9">
    <location>
        <position position="97"/>
    </location>
    <ligand>
        <name>ATP</name>
        <dbReference type="ChEBI" id="CHEBI:30616"/>
    </ligand>
</feature>
<feature type="binding site" evidence="9">
    <location>
        <position position="102"/>
    </location>
    <ligand>
        <name>ATP</name>
        <dbReference type="ChEBI" id="CHEBI:30616"/>
    </ligand>
</feature>
<keyword evidence="1 9" id="KW-0963">Cytoplasm</keyword>
<keyword evidence="3 9" id="KW-0227">DNA damage</keyword>
<dbReference type="NCBIfam" id="TIGR00635">
    <property type="entry name" value="ruvB"/>
    <property type="match status" value="1"/>
</dbReference>
<feature type="binding site" evidence="9">
    <location>
        <position position="101"/>
    </location>
    <ligand>
        <name>ATP</name>
        <dbReference type="ChEBI" id="CHEBI:30616"/>
    </ligand>
</feature>
<evidence type="ECO:0000256" key="4">
    <source>
        <dbReference type="ARBA" id="ARBA00022801"/>
    </source>
</evidence>
<dbReference type="GO" id="GO:0005737">
    <property type="term" value="C:cytoplasm"/>
    <property type="evidence" value="ECO:0007669"/>
    <property type="project" value="UniProtKB-SubCell"/>
</dbReference>
<dbReference type="GO" id="GO:0009378">
    <property type="term" value="F:four-way junction helicase activity"/>
    <property type="evidence" value="ECO:0007669"/>
    <property type="project" value="InterPro"/>
</dbReference>
<feature type="binding site" evidence="9">
    <location>
        <position position="101"/>
    </location>
    <ligand>
        <name>Mg(2+)</name>
        <dbReference type="ChEBI" id="CHEBI:18420"/>
    </ligand>
</feature>
<evidence type="ECO:0000256" key="3">
    <source>
        <dbReference type="ARBA" id="ARBA00022763"/>
    </source>
</evidence>
<evidence type="ECO:0000256" key="8">
    <source>
        <dbReference type="ARBA" id="ARBA00023204"/>
    </source>
</evidence>
<sequence>MTATGCFAAVFALPSPLVDIPKNKSKVDLNRASAEGERLVSAGRVDEDAAFELKLRPTRLREFVGQEKAKEQLAIALEAAKSRGEALDHVLLFGPPGLGKTTLATIIANELEVGYQQTSGPALQIQGDLTAILTNLRERQVLFLDEIHRLQPVLEEKLYTALEDYKLDIIIGQGPAARTHVMDIKPFTFVAATTRPGLLSSPLRSRFGILLRLEFYTDDELRFVVERSAEVMGVPIDRDGAAEIAMRSRGTPRIANRLLRRVRDYAQVRAQGIIDRPVAQAALTLLEVDAHGFDELDRRLLRTIIEKYDGGPVGLNTLAAALAEEQDALEEVYEPFLIQIGFLDRTPRGRVATRLAYEHLGIEMPRKLSLF</sequence>
<organism evidence="11">
    <name type="scientific">Edaphobacter paludis</name>
    <dbReference type="NCBI Taxonomy" id="3035702"/>
    <lineage>
        <taxon>Bacteria</taxon>
        <taxon>Pseudomonadati</taxon>
        <taxon>Acidobacteriota</taxon>
        <taxon>Terriglobia</taxon>
        <taxon>Terriglobales</taxon>
        <taxon>Acidobacteriaceae</taxon>
        <taxon>Edaphobacter</taxon>
    </lineage>
</organism>
<dbReference type="GO" id="GO:0048476">
    <property type="term" value="C:Holliday junction resolvase complex"/>
    <property type="evidence" value="ECO:0007669"/>
    <property type="project" value="UniProtKB-UniRule"/>
</dbReference>
<dbReference type="InterPro" id="IPR003593">
    <property type="entry name" value="AAA+_ATPase"/>
</dbReference>
<evidence type="ECO:0000256" key="5">
    <source>
        <dbReference type="ARBA" id="ARBA00022840"/>
    </source>
</evidence>
<dbReference type="GO" id="GO:0006281">
    <property type="term" value="P:DNA repair"/>
    <property type="evidence" value="ECO:0007669"/>
    <property type="project" value="UniProtKB-UniRule"/>
</dbReference>
<dbReference type="SMART" id="SM00382">
    <property type="entry name" value="AAA"/>
    <property type="match status" value="1"/>
</dbReference>
<dbReference type="GO" id="GO:0016787">
    <property type="term" value="F:hydrolase activity"/>
    <property type="evidence" value="ECO:0007669"/>
    <property type="project" value="UniProtKB-KW"/>
</dbReference>
<dbReference type="InterPro" id="IPR008824">
    <property type="entry name" value="RuvB-like_N"/>
</dbReference>
<dbReference type="EMBL" id="CP121195">
    <property type="protein sequence ID" value="XBH13390.1"/>
    <property type="molecule type" value="Genomic_DNA"/>
</dbReference>
<dbReference type="Pfam" id="PF05491">
    <property type="entry name" value="WHD_RuvB"/>
    <property type="match status" value="1"/>
</dbReference>
<feature type="region of interest" description="Head domain (RuvB-H)" evidence="9">
    <location>
        <begin position="290"/>
        <end position="371"/>
    </location>
</feature>